<proteinExistence type="predicted"/>
<reference evidence="2 3" key="1">
    <citation type="journal article" date="2010" name="Proc. Natl. Acad. Sci. U.S.A.">
        <title>Insights into evolution of multicellular fungi from the assembled chromosomes of the mushroom Coprinopsis cinerea (Coprinus cinereus).</title>
        <authorList>
            <person name="Stajich J.E."/>
            <person name="Wilke S.K."/>
            <person name="Ahren D."/>
            <person name="Au C.H."/>
            <person name="Birren B.W."/>
            <person name="Borodovsky M."/>
            <person name="Burns C."/>
            <person name="Canback B."/>
            <person name="Casselton L.A."/>
            <person name="Cheng C.K."/>
            <person name="Deng J."/>
            <person name="Dietrich F.S."/>
            <person name="Fargo D.C."/>
            <person name="Farman M.L."/>
            <person name="Gathman A.C."/>
            <person name="Goldberg J."/>
            <person name="Guigo R."/>
            <person name="Hoegger P.J."/>
            <person name="Hooker J.B."/>
            <person name="Huggins A."/>
            <person name="James T.Y."/>
            <person name="Kamada T."/>
            <person name="Kilaru S."/>
            <person name="Kodira C."/>
            <person name="Kues U."/>
            <person name="Kupfer D."/>
            <person name="Kwan H.S."/>
            <person name="Lomsadze A."/>
            <person name="Li W."/>
            <person name="Lilly W.W."/>
            <person name="Ma L.J."/>
            <person name="Mackey A.J."/>
            <person name="Manning G."/>
            <person name="Martin F."/>
            <person name="Muraguchi H."/>
            <person name="Natvig D.O."/>
            <person name="Palmerini H."/>
            <person name="Ramesh M.A."/>
            <person name="Rehmeyer C.J."/>
            <person name="Roe B.A."/>
            <person name="Shenoy N."/>
            <person name="Stanke M."/>
            <person name="Ter-Hovhannisyan V."/>
            <person name="Tunlid A."/>
            <person name="Velagapudi R."/>
            <person name="Vision T.J."/>
            <person name="Zeng Q."/>
            <person name="Zolan M.E."/>
            <person name="Pukkila P.J."/>
        </authorList>
    </citation>
    <scope>NUCLEOTIDE SEQUENCE [LARGE SCALE GENOMIC DNA]</scope>
    <source>
        <strain evidence="3">Okayama-7 / 130 / ATCC MYA-4618 / FGSC 9003</strain>
    </source>
</reference>
<sequence>MALAAHLTWKIIDSGPVDELEPPSTQALAATIESTILKDGTEPMTPVPADFSPNIGGGKRLRDEGLTPKRFRVVVKKQVFNSVYGAKYSLQLCFDRSPYPGVEEWLSGFGVMVESIRSFGRTVFVGGEMDEQRREGKAFYGPRARV</sequence>
<dbReference type="KEGG" id="cci:CC1G_11121"/>
<feature type="region of interest" description="Disordered" evidence="1">
    <location>
        <begin position="42"/>
        <end position="63"/>
    </location>
</feature>
<dbReference type="VEuPathDB" id="FungiDB:CC1G_11121"/>
<dbReference type="OrthoDB" id="2935237at2759"/>
<gene>
    <name evidence="2" type="ORF">CC1G_11121</name>
</gene>
<dbReference type="AlphaFoldDB" id="A8N4Q6"/>
<keyword evidence="3" id="KW-1185">Reference proteome</keyword>
<evidence type="ECO:0000256" key="1">
    <source>
        <dbReference type="SAM" id="MobiDB-lite"/>
    </source>
</evidence>
<evidence type="ECO:0000313" key="2">
    <source>
        <dbReference type="EMBL" id="EAU91935.1"/>
    </source>
</evidence>
<dbReference type="GeneID" id="6006289"/>
<dbReference type="Proteomes" id="UP000001861">
    <property type="component" value="Unassembled WGS sequence"/>
</dbReference>
<protein>
    <submittedName>
        <fullName evidence="2">Uncharacterized protein</fullName>
    </submittedName>
</protein>
<dbReference type="InParanoid" id="A8N4Q6"/>
<dbReference type="RefSeq" id="XP_001829851.1">
    <property type="nucleotide sequence ID" value="XM_001829799.1"/>
</dbReference>
<accession>A8N4Q6</accession>
<evidence type="ECO:0000313" key="3">
    <source>
        <dbReference type="Proteomes" id="UP000001861"/>
    </source>
</evidence>
<dbReference type="EMBL" id="AACS02000003">
    <property type="protein sequence ID" value="EAU91935.1"/>
    <property type="molecule type" value="Genomic_DNA"/>
</dbReference>
<organism evidence="2 3">
    <name type="scientific">Coprinopsis cinerea (strain Okayama-7 / 130 / ATCC MYA-4618 / FGSC 9003)</name>
    <name type="common">Inky cap fungus</name>
    <name type="synonym">Hormographiella aspergillata</name>
    <dbReference type="NCBI Taxonomy" id="240176"/>
    <lineage>
        <taxon>Eukaryota</taxon>
        <taxon>Fungi</taxon>
        <taxon>Dikarya</taxon>
        <taxon>Basidiomycota</taxon>
        <taxon>Agaricomycotina</taxon>
        <taxon>Agaricomycetes</taxon>
        <taxon>Agaricomycetidae</taxon>
        <taxon>Agaricales</taxon>
        <taxon>Agaricineae</taxon>
        <taxon>Psathyrellaceae</taxon>
        <taxon>Coprinopsis</taxon>
    </lineage>
</organism>
<name>A8N4Q6_COPC7</name>
<comment type="caution">
    <text evidence="2">The sequence shown here is derived from an EMBL/GenBank/DDBJ whole genome shotgun (WGS) entry which is preliminary data.</text>
</comment>